<protein>
    <submittedName>
        <fullName evidence="1">Uncharacterized protein</fullName>
    </submittedName>
</protein>
<dbReference type="EMBL" id="CM011690">
    <property type="protein sequence ID" value="TMS08759.1"/>
    <property type="molecule type" value="Genomic_DNA"/>
</dbReference>
<comment type="caution">
    <text evidence="1">The sequence shown here is derived from an EMBL/GenBank/DDBJ whole genome shotgun (WGS) entry which is preliminary data.</text>
</comment>
<name>A0ACD3QNT5_LARCR</name>
<organism evidence="1 2">
    <name type="scientific">Larimichthys crocea</name>
    <name type="common">Large yellow croaker</name>
    <name type="synonym">Pseudosciaena crocea</name>
    <dbReference type="NCBI Taxonomy" id="215358"/>
    <lineage>
        <taxon>Eukaryota</taxon>
        <taxon>Metazoa</taxon>
        <taxon>Chordata</taxon>
        <taxon>Craniata</taxon>
        <taxon>Vertebrata</taxon>
        <taxon>Euteleostomi</taxon>
        <taxon>Actinopterygii</taxon>
        <taxon>Neopterygii</taxon>
        <taxon>Teleostei</taxon>
        <taxon>Neoteleostei</taxon>
        <taxon>Acanthomorphata</taxon>
        <taxon>Eupercaria</taxon>
        <taxon>Sciaenidae</taxon>
        <taxon>Larimichthys</taxon>
    </lineage>
</organism>
<reference evidence="1" key="1">
    <citation type="submission" date="2018-11" db="EMBL/GenBank/DDBJ databases">
        <title>The sequence and de novo assembly of Larimichthys crocea genome using PacBio and Hi-C technologies.</title>
        <authorList>
            <person name="Xu P."/>
            <person name="Chen B."/>
            <person name="Zhou Z."/>
            <person name="Ke Q."/>
            <person name="Wu Y."/>
            <person name="Bai H."/>
            <person name="Pu F."/>
        </authorList>
    </citation>
    <scope>NUCLEOTIDE SEQUENCE</scope>
    <source>
        <tissue evidence="1">Muscle</tissue>
    </source>
</reference>
<evidence type="ECO:0000313" key="2">
    <source>
        <dbReference type="Proteomes" id="UP000793456"/>
    </source>
</evidence>
<accession>A0ACD3QNT5</accession>
<gene>
    <name evidence="1" type="ORF">E3U43_006242</name>
</gene>
<keyword evidence="2" id="KW-1185">Reference proteome</keyword>
<proteinExistence type="predicted"/>
<sequence>MVPCQTHVLLKWQEHFNSSWAAEDSVQTARRHGAAVLYNRLLHNKEVVTLAQPVQELVGPRLPDFECESSASAEKEEYLSSLLHSQRWLAHRTLTQTSYTLGLHHRLVVLQRIYYALHSKYHDKFRVHLPSQSTDSGTECGQLELASEPCLPGGASKVKSGTDVLIEMGVRTGLSLLFSLLQQNWRYAAAVHPESVLCNDVLATASSVLASLPPLSLANENKIPSVGLDCLAQVADFLKKTSVSSGTGGADPTGRRLALELLLGLAMQRGSLKFLLEWVEVALAASMSSSTSALSSSSSLSSQLSAGVGFDVIHQTLLQMRQYSGFRGDSVNTQVLKKDADGLCRLSQAALCLFEEICNLASYCLCSCSTDAAAPGTDSDTVMVYVWGSNSSHQLAEGTLEKILLPKLTQGFSDAQMIEAGQYCTFSVSADGSVKACGKGSYGRLGLGDSNNQSMPKKLVLEPHRNMKKVSSSKGSDGHTLAITVEGEVFSWGDGEYGKLGHGNSATQKYPKIIQGPLFGKVIVCVSAGYRHSAAVTNDGELYTWGEGDFGRLGHSDSQSRNVPTLVKDISSVGQVACGSSHTIAVAQDGRTVWSFGGGDNGKLGHGDTNRVYRPKVIEALHGFIIRKVCAGSQSSLALTSAGQVFAWGCGSCLGCGSSETTSLRPRFIEDLSITKIIDISCGDSHCLALSHENEVYAWGNNTMGQCGQGHTSTPITKPKKVLGLEGVSIQQITAGTSHSLAWTAVPTDRQLVAWHRPFCVDLEESTFTYLRNFLESYCDGIGNDTPPAPFLSKRDHHQFLLLCMKLLSIHLSLAHAGGTGAMVLGAQGRPLRNLLFRLIDTNMPDSIQQAVLNTLSIGASLLLPPLRERTELLLSLLPQGPQSLTVLSKGQRLQLDMVLSSLQDQSHVASLLGYSNFGEVTALGPPLTPAMSARPPSSSSSVEAYDPLHLAEVLLRTLLLSIGFYTERAFGELEKNSDKQLSSDSQGQTDPPSHFHQLLSGLHKHLLAHCYIHSSPEDDSSVMLLREHLYLLLPCAAETLRRSTKLLKESSLDKQIIKKLHMVLYNSVAGSLMCQVMYSLLLLPLGTVQPLLSHLLALLEHLNDFNRLLPETGLLEEQELGIEAQKTCLDKSEENTCLGQQQQEEECTWVWLLDLERSVALAVGRCLGGMLQGPPPSLQEKTSEFWLSNVLLRNGLEMDFEQLDSNMVWLTEVVLLGSSDARLAELNLNEETRTLLELALGTSTGPASGPMAENGGVCSQQRYEPCEMLLDVYEMVYKIRSTLLAHKNSPRTSQVQTAAKQTVQSPQSPDADRQEPSTSVEQVGKDHEQQPRGHCSREVQVPPTPTANHNQEEVAEEDPFGNSRMYLSEVLESFMATREAMQVQQNVTVYESFGTSTLPSSMESPVSPEREVDPKQQWDKQRDSEESLSFPAACHLVVSRCLFLLLGVRPAWVEPSEQETSQAMNNGARKSATEFFMASADSRKQSDQSKNSLGHSKNKMGLPLCSLGIMKDAWDRLRQCISPTTSLVPLWQQHFAYS</sequence>
<evidence type="ECO:0000313" key="1">
    <source>
        <dbReference type="EMBL" id="TMS08759.1"/>
    </source>
</evidence>
<dbReference type="Proteomes" id="UP000793456">
    <property type="component" value="Chromosome XVII"/>
</dbReference>